<gene>
    <name evidence="5" type="ORF">ADEAN_000082900</name>
</gene>
<organism evidence="5 6">
    <name type="scientific">Angomonas deanei</name>
    <dbReference type="NCBI Taxonomy" id="59799"/>
    <lineage>
        <taxon>Eukaryota</taxon>
        <taxon>Discoba</taxon>
        <taxon>Euglenozoa</taxon>
        <taxon>Kinetoplastea</taxon>
        <taxon>Metakinetoplastina</taxon>
        <taxon>Trypanosomatida</taxon>
        <taxon>Trypanosomatidae</taxon>
        <taxon>Strigomonadinae</taxon>
        <taxon>Angomonas</taxon>
    </lineage>
</organism>
<dbReference type="AlphaFoldDB" id="A0A7G2C0S6"/>
<sequence>MKATDRSTHHVPPFIRAMAKTICDSESTLFSGPSGPTLAQLQTVSTMINNDVPLDPYQLRLLRAAYVECRHHLRSVAASLVNNDNAVAQVLAWTTRIDTVCTEAGLALNCLFPDLKEIHNYMLDIMEHVFPSVHMLHLEKLLGFLCGLLKKCFSVLHSYRLYVDGLQAEEPSKEKPRGSSVRHSLPDMLLEDEYTLEERVRPLDLDSLPLSIAEPFCVVNTDLKTHFTNIRWFVDAVSGSSVHFDASVYWSDLTMQKVWATCIGNNRAACTTEEFKKVLSSFPAWAWLPILDVVCYKDCGVITIYNVLKLLKLWGPLILLTHNMEDDVNSGVCNLRERYEEVYPLMARREGACVGDFQVTLTEKQGEVQLIVLRHRAIQPDASGEPATSSVQAQSYLMTQETGAWSIEGLTHEEFESIAEACRAFKDVLLHPKGRVYSSAAKEGTAEKTAVPTQRDDITASVAEYSTLHRTCYRNNARYVRTLLKRGAQTIVNCAVSDPSVSPDFCWTPLLCAVNNPNGDPAEIVGLLIENGADVEYSDEAECTALYYAIANNYPGAVQVLLQHCPTLRTSPTTTPLWVVLGAHLFQLHEANIRRLVDHVPTATLMSAVCPSVTDYEHASMGVAILMDMLNGIDRRPTKNDMLAVARACNAPHYAIELRNVEEEQVLDELVKRHTYFCRVKRWDVRAAAAVLCSRCYVLSWRSWLREERASPPLSGSRERDSAFQHDGGQFELGYHPTWSSDVGRPSTTELKKDSVTDGKGSGAAGGPNFGRRERKQSYQFTEGLVEYVI</sequence>
<dbReference type="InterPro" id="IPR036770">
    <property type="entry name" value="Ankyrin_rpt-contain_sf"/>
</dbReference>
<dbReference type="EMBL" id="LR877145">
    <property type="protein sequence ID" value="CAD2213388.1"/>
    <property type="molecule type" value="Genomic_DNA"/>
</dbReference>
<dbReference type="SMART" id="SM00248">
    <property type="entry name" value="ANK"/>
    <property type="match status" value="3"/>
</dbReference>
<protein>
    <submittedName>
        <fullName evidence="5">Uncharacterized protein</fullName>
    </submittedName>
</protein>
<dbReference type="VEuPathDB" id="TriTrypDB:ADEAN_000082900"/>
<keyword evidence="1" id="KW-0677">Repeat</keyword>
<keyword evidence="2 3" id="KW-0040">ANK repeat</keyword>
<proteinExistence type="predicted"/>
<evidence type="ECO:0000256" key="1">
    <source>
        <dbReference type="ARBA" id="ARBA00022737"/>
    </source>
</evidence>
<evidence type="ECO:0000256" key="2">
    <source>
        <dbReference type="ARBA" id="ARBA00023043"/>
    </source>
</evidence>
<dbReference type="PANTHER" id="PTHR24189">
    <property type="entry name" value="MYOTROPHIN"/>
    <property type="match status" value="1"/>
</dbReference>
<evidence type="ECO:0000256" key="3">
    <source>
        <dbReference type="PROSITE-ProRule" id="PRU00023"/>
    </source>
</evidence>
<dbReference type="Proteomes" id="UP000515908">
    <property type="component" value="Chromosome 01"/>
</dbReference>
<dbReference type="InterPro" id="IPR002110">
    <property type="entry name" value="Ankyrin_rpt"/>
</dbReference>
<dbReference type="Pfam" id="PF12796">
    <property type="entry name" value="Ank_2"/>
    <property type="match status" value="1"/>
</dbReference>
<feature type="region of interest" description="Disordered" evidence="4">
    <location>
        <begin position="735"/>
        <end position="773"/>
    </location>
</feature>
<evidence type="ECO:0000313" key="6">
    <source>
        <dbReference type="Proteomes" id="UP000515908"/>
    </source>
</evidence>
<name>A0A7G2C0S6_9TRYP</name>
<dbReference type="Gene3D" id="1.25.40.20">
    <property type="entry name" value="Ankyrin repeat-containing domain"/>
    <property type="match status" value="1"/>
</dbReference>
<keyword evidence="6" id="KW-1185">Reference proteome</keyword>
<feature type="compositionally biased region" description="Gly residues" evidence="4">
    <location>
        <begin position="760"/>
        <end position="769"/>
    </location>
</feature>
<dbReference type="PROSITE" id="PS50088">
    <property type="entry name" value="ANK_REPEAT"/>
    <property type="match status" value="1"/>
</dbReference>
<accession>A0A7G2C0S6</accession>
<feature type="repeat" description="ANK" evidence="3">
    <location>
        <begin position="508"/>
        <end position="540"/>
    </location>
</feature>
<feature type="compositionally biased region" description="Polar residues" evidence="4">
    <location>
        <begin position="738"/>
        <end position="749"/>
    </location>
</feature>
<reference evidence="5 6" key="1">
    <citation type="submission" date="2020-08" db="EMBL/GenBank/DDBJ databases">
        <authorList>
            <person name="Newling K."/>
            <person name="Davey J."/>
            <person name="Forrester S."/>
        </authorList>
    </citation>
    <scope>NUCLEOTIDE SEQUENCE [LARGE SCALE GENOMIC DNA]</scope>
    <source>
        <strain evidence="6">Crithidia deanei Carvalho (ATCC PRA-265)</strain>
    </source>
</reference>
<evidence type="ECO:0000256" key="4">
    <source>
        <dbReference type="SAM" id="MobiDB-lite"/>
    </source>
</evidence>
<evidence type="ECO:0000313" key="5">
    <source>
        <dbReference type="EMBL" id="CAD2213388.1"/>
    </source>
</evidence>
<dbReference type="SUPFAM" id="SSF48403">
    <property type="entry name" value="Ankyrin repeat"/>
    <property type="match status" value="1"/>
</dbReference>
<dbReference type="InterPro" id="IPR050745">
    <property type="entry name" value="Multifunctional_regulatory"/>
</dbReference>